<dbReference type="SUPFAM" id="SSF48452">
    <property type="entry name" value="TPR-like"/>
    <property type="match status" value="2"/>
</dbReference>
<protein>
    <submittedName>
        <fullName evidence="6">Tetratricopeptide repeat protein</fullName>
    </submittedName>
</protein>
<name>A0A5A5TH21_9CHLR</name>
<dbReference type="InterPro" id="IPR019734">
    <property type="entry name" value="TPR_rpt"/>
</dbReference>
<evidence type="ECO:0000313" key="6">
    <source>
        <dbReference type="EMBL" id="GCF10535.1"/>
    </source>
</evidence>
<organism evidence="6 7">
    <name type="scientific">Dictyobacter arantiisoli</name>
    <dbReference type="NCBI Taxonomy" id="2014874"/>
    <lineage>
        <taxon>Bacteria</taxon>
        <taxon>Bacillati</taxon>
        <taxon>Chloroflexota</taxon>
        <taxon>Ktedonobacteria</taxon>
        <taxon>Ktedonobacterales</taxon>
        <taxon>Dictyobacteraceae</taxon>
        <taxon>Dictyobacter</taxon>
    </lineage>
</organism>
<gene>
    <name evidence="6" type="ORF">KDI_40990</name>
</gene>
<comment type="caution">
    <text evidence="6">The sequence shown here is derived from an EMBL/GenBank/DDBJ whole genome shotgun (WGS) entry which is preliminary data.</text>
</comment>
<keyword evidence="1" id="KW-0677">Repeat</keyword>
<dbReference type="Gene3D" id="1.25.40.10">
    <property type="entry name" value="Tetratricopeptide repeat domain"/>
    <property type="match status" value="2"/>
</dbReference>
<dbReference type="InterPro" id="IPR056681">
    <property type="entry name" value="DUF7779"/>
</dbReference>
<keyword evidence="7" id="KW-1185">Reference proteome</keyword>
<dbReference type="InterPro" id="IPR002182">
    <property type="entry name" value="NB-ARC"/>
</dbReference>
<accession>A0A5A5TH21</accession>
<evidence type="ECO:0000259" key="5">
    <source>
        <dbReference type="Pfam" id="PF25000"/>
    </source>
</evidence>
<dbReference type="RefSeq" id="WP_235932644.1">
    <property type="nucleotide sequence ID" value="NZ_BIXY01000074.1"/>
</dbReference>
<feature type="domain" description="DUF7779" evidence="5">
    <location>
        <begin position="325"/>
        <end position="406"/>
    </location>
</feature>
<dbReference type="GO" id="GO:0043531">
    <property type="term" value="F:ADP binding"/>
    <property type="evidence" value="ECO:0007669"/>
    <property type="project" value="InterPro"/>
</dbReference>
<dbReference type="SUPFAM" id="SSF52540">
    <property type="entry name" value="P-loop containing nucleoside triphosphate hydrolases"/>
    <property type="match status" value="1"/>
</dbReference>
<dbReference type="Pfam" id="PF25000">
    <property type="entry name" value="DUF7779"/>
    <property type="match status" value="1"/>
</dbReference>
<evidence type="ECO:0000259" key="4">
    <source>
        <dbReference type="Pfam" id="PF00931"/>
    </source>
</evidence>
<proteinExistence type="predicted"/>
<dbReference type="InterPro" id="IPR011990">
    <property type="entry name" value="TPR-like_helical_dom_sf"/>
</dbReference>
<evidence type="ECO:0000256" key="3">
    <source>
        <dbReference type="PROSITE-ProRule" id="PRU00339"/>
    </source>
</evidence>
<dbReference type="Pfam" id="PF13374">
    <property type="entry name" value="TPR_10"/>
    <property type="match status" value="1"/>
</dbReference>
<feature type="domain" description="NB-ARC" evidence="4">
    <location>
        <begin position="81"/>
        <end position="213"/>
    </location>
</feature>
<evidence type="ECO:0000256" key="2">
    <source>
        <dbReference type="ARBA" id="ARBA00022803"/>
    </source>
</evidence>
<dbReference type="InterPro" id="IPR027417">
    <property type="entry name" value="P-loop_NTPase"/>
</dbReference>
<dbReference type="Pfam" id="PF00931">
    <property type="entry name" value="NB-ARC"/>
    <property type="match status" value="1"/>
</dbReference>
<dbReference type="Pfam" id="PF13424">
    <property type="entry name" value="TPR_12"/>
    <property type="match status" value="2"/>
</dbReference>
<evidence type="ECO:0000256" key="1">
    <source>
        <dbReference type="ARBA" id="ARBA00022737"/>
    </source>
</evidence>
<dbReference type="EMBL" id="BIXY01000074">
    <property type="protein sequence ID" value="GCF10535.1"/>
    <property type="molecule type" value="Genomic_DNA"/>
</dbReference>
<keyword evidence="2 3" id="KW-0802">TPR repeat</keyword>
<sequence>MPNRAKGCILYLVEGEALTEMEQVNELLRWGGCEDFNETDWDGPLWNLRSSKPKTSQQVVPAYNNLPHGRNSLFTGRQDALKRLLDIFLDRKDNGASVAICGLAGMGKTQLVVEYVSRYQSMYHAILWVNADSYNAMVADFVVLAGILDLPEKHEQNHLLVIHAVRNWLSNHLGWLLIFDNVTDFNILSEFLPPEHQGHLVLTTQAQILYADMHKVDLEKMSVEEGALLLLRRADMVDLTWPLDQVSSEDRLKALAIVDELDGLPLALDQAGAYIQGGRCDMEEYLELYKIRRMQLLSTRSAIHHGHPASVVTTFTLLFERVQESNRVAIDLLRFTAFLHPDAIPKEIAMNGLYSLDADSSKVIVDPVQWHDALDDLLKYSLLRLLNDDALTMHRLVQAVLQDTMEISVQQHLVASIIHAIYHAMISTDQETMSGYGRYLPHAQHITPFIERWEEVRFAETAYLLLEVGRYLRVMGLYEQAEKYCYSSVEIIETHRGLKHIDRAIAYSNLANLYLAQGKYGDARKYFWQSVVIIERQSPNVDEALLGLSYCNIANCDRHLNKLAEAETEALRARNIIERVRGSVHSEVAYCLNILATIYRDQERYTEAAAQYERALIIREQVHAPDHPAVAAALNDLATVYVALEEYEKSEPLNQRALAIYKKAYGLNHPEVARCLICLSDFYSYQGDFAQAEQCNREALAIYEKTIGIDHPRAIEPLGNIAVFSVKQKNYRQAQKNFRQALKLGEKYPYEDIGWIVRGYARLLESAGQMDAAIGLKQTFKNRLSGGENL</sequence>
<dbReference type="Gene3D" id="3.40.50.300">
    <property type="entry name" value="P-loop containing nucleotide triphosphate hydrolases"/>
    <property type="match status" value="1"/>
</dbReference>
<dbReference type="Proteomes" id="UP000322530">
    <property type="component" value="Unassembled WGS sequence"/>
</dbReference>
<dbReference type="PANTHER" id="PTHR45641">
    <property type="entry name" value="TETRATRICOPEPTIDE REPEAT PROTEIN (AFU_ORTHOLOGUE AFUA_6G03870)"/>
    <property type="match status" value="1"/>
</dbReference>
<feature type="repeat" description="TPR" evidence="3">
    <location>
        <begin position="504"/>
        <end position="537"/>
    </location>
</feature>
<reference evidence="6 7" key="1">
    <citation type="submission" date="2019-01" db="EMBL/GenBank/DDBJ databases">
        <title>Draft genome sequence of Dictyobacter sp. Uno17.</title>
        <authorList>
            <person name="Wang C.M."/>
            <person name="Zheng Y."/>
            <person name="Sakai Y."/>
            <person name="Abe K."/>
            <person name="Yokota A."/>
            <person name="Yabe S."/>
        </authorList>
    </citation>
    <scope>NUCLEOTIDE SEQUENCE [LARGE SCALE GENOMIC DNA]</scope>
    <source>
        <strain evidence="6 7">Uno17</strain>
    </source>
</reference>
<dbReference type="PROSITE" id="PS50005">
    <property type="entry name" value="TPR"/>
    <property type="match status" value="1"/>
</dbReference>
<dbReference type="SMART" id="SM00028">
    <property type="entry name" value="TPR"/>
    <property type="match status" value="7"/>
</dbReference>
<evidence type="ECO:0000313" key="7">
    <source>
        <dbReference type="Proteomes" id="UP000322530"/>
    </source>
</evidence>
<dbReference type="PANTHER" id="PTHR45641:SF19">
    <property type="entry name" value="NEPHROCYSTIN-3"/>
    <property type="match status" value="1"/>
</dbReference>
<dbReference type="AlphaFoldDB" id="A0A5A5TH21"/>